<dbReference type="EMBL" id="KI282191">
    <property type="protein sequence ID" value="ESA15192.1"/>
    <property type="molecule type" value="Genomic_DNA"/>
</dbReference>
<dbReference type="eggNOG" id="ENOG502RVHS">
    <property type="taxonomic scope" value="Eukaryota"/>
</dbReference>
<organism evidence="1">
    <name type="scientific">Rhizophagus irregularis (strain DAOM 181602 / DAOM 197198 / MUCL 43194)</name>
    <name type="common">Arbuscular mycorrhizal fungus</name>
    <name type="synonym">Glomus intraradices</name>
    <dbReference type="NCBI Taxonomy" id="747089"/>
    <lineage>
        <taxon>Eukaryota</taxon>
        <taxon>Fungi</taxon>
        <taxon>Fungi incertae sedis</taxon>
        <taxon>Mucoromycota</taxon>
        <taxon>Glomeromycotina</taxon>
        <taxon>Glomeromycetes</taxon>
        <taxon>Glomerales</taxon>
        <taxon>Glomeraceae</taxon>
        <taxon>Rhizophagus</taxon>
    </lineage>
</organism>
<sequence>MQLEIKNYDDIIFEWIPYNQFNEIKETGKNGSITVYSAIWKNGPLVYKDNKYIRDSNKEVSLKYLHNLQNPIDSLINEVNKYLRIFLELYGISQDPNTNDYILIFNWLSGNEKIDDFIQEVQLKTNNIIMLEWVPYNQFYKIKEISNNGFATIYSAIWRKGPIVNFYKYSYRRNSNENVFLKQLHNSHNLTRFVINEVKKYLTSNSSFLVIYGISQNPDTKDYILVQNKPINLTGNEKIDNTIQEIQLKILKYDDLIFEWVPYSQFDEIKQIGKGGFATIYSAIWKDGPLYRGKNMKEIHIKKLH</sequence>
<reference evidence="1" key="1">
    <citation type="submission" date="2013-07" db="EMBL/GenBank/DDBJ databases">
        <title>The genome of an arbuscular mycorrhizal fungus provides insights into the evolution of the oldest plant symbiosis.</title>
        <authorList>
            <consortium name="DOE Joint Genome Institute"/>
            <person name="Tisserant E."/>
            <person name="Malbreil M."/>
            <person name="Kuo A."/>
            <person name="Kohler A."/>
            <person name="Symeonidi A."/>
            <person name="Balestrini R."/>
            <person name="Charron P."/>
            <person name="Duensing N."/>
            <person name="Frei-dit-Frey N."/>
            <person name="Gianinazzi-Pearson V."/>
            <person name="Gilbert B."/>
            <person name="Handa Y."/>
            <person name="Hijri M."/>
            <person name="Kaul R."/>
            <person name="Kawaguchi M."/>
            <person name="Krajinski F."/>
            <person name="Lammers P."/>
            <person name="Lapierre D."/>
            <person name="Masclaux F.G."/>
            <person name="Murat C."/>
            <person name="Morin E."/>
            <person name="Ndikumana S."/>
            <person name="Pagni M."/>
            <person name="Petitpierre D."/>
            <person name="Requena N."/>
            <person name="Rosikiewicz P."/>
            <person name="Riley R."/>
            <person name="Saito K."/>
            <person name="San Clemente H."/>
            <person name="Shapiro H."/>
            <person name="van Tuinen D."/>
            <person name="Becard G."/>
            <person name="Bonfante P."/>
            <person name="Paszkowski U."/>
            <person name="Shachar-Hill Y."/>
            <person name="Young J.P."/>
            <person name="Sanders I.R."/>
            <person name="Henrissat B."/>
            <person name="Rensing S.A."/>
            <person name="Grigoriev I.V."/>
            <person name="Corradi N."/>
            <person name="Roux C."/>
            <person name="Martin F."/>
        </authorList>
    </citation>
    <scope>NUCLEOTIDE SEQUENCE</scope>
    <source>
        <strain evidence="1">DAOM 197198</strain>
    </source>
</reference>
<protein>
    <recommendedName>
        <fullName evidence="2">Protein kinase domain-containing protein</fullName>
    </recommendedName>
</protein>
<dbReference type="AlphaFoldDB" id="U9U678"/>
<gene>
    <name evidence="1" type="ORF">GLOINDRAFT_24125</name>
</gene>
<dbReference type="HOGENOM" id="CLU_000288_7_8_1"/>
<proteinExistence type="predicted"/>
<evidence type="ECO:0000313" key="1">
    <source>
        <dbReference type="EMBL" id="ESA15192.1"/>
    </source>
</evidence>
<accession>U9U678</accession>
<name>U9U678_RHIID</name>
<evidence type="ECO:0008006" key="2">
    <source>
        <dbReference type="Google" id="ProtNLM"/>
    </source>
</evidence>